<dbReference type="PROSITE" id="PS50002">
    <property type="entry name" value="SH3"/>
    <property type="match status" value="1"/>
</dbReference>
<reference evidence="5" key="1">
    <citation type="submission" date="2023-09" db="UniProtKB">
        <authorList>
            <consortium name="Ensembl"/>
        </authorList>
    </citation>
    <scope>IDENTIFICATION</scope>
</reference>
<dbReference type="GO" id="GO:0035091">
    <property type="term" value="F:phosphatidylinositol binding"/>
    <property type="evidence" value="ECO:0007669"/>
    <property type="project" value="InterPro"/>
</dbReference>
<proteinExistence type="predicted"/>
<dbReference type="InterPro" id="IPR036871">
    <property type="entry name" value="PX_dom_sf"/>
</dbReference>
<dbReference type="AlphaFoldDB" id="A0A3B4GW67"/>
<evidence type="ECO:0000256" key="1">
    <source>
        <dbReference type="ARBA" id="ARBA00022443"/>
    </source>
</evidence>
<dbReference type="SUPFAM" id="SSF64268">
    <property type="entry name" value="PX domain"/>
    <property type="match status" value="1"/>
</dbReference>
<evidence type="ECO:0000256" key="2">
    <source>
        <dbReference type="PROSITE-ProRule" id="PRU00192"/>
    </source>
</evidence>
<organism evidence="5">
    <name type="scientific">Pundamilia nyererei</name>
    <dbReference type="NCBI Taxonomy" id="303518"/>
    <lineage>
        <taxon>Eukaryota</taxon>
        <taxon>Metazoa</taxon>
        <taxon>Chordata</taxon>
        <taxon>Craniata</taxon>
        <taxon>Vertebrata</taxon>
        <taxon>Euteleostomi</taxon>
        <taxon>Actinopterygii</taxon>
        <taxon>Neopterygii</taxon>
        <taxon>Teleostei</taxon>
        <taxon>Neoteleostei</taxon>
        <taxon>Acanthomorphata</taxon>
        <taxon>Ovalentaria</taxon>
        <taxon>Cichlomorphae</taxon>
        <taxon>Cichliformes</taxon>
        <taxon>Cichlidae</taxon>
        <taxon>African cichlids</taxon>
        <taxon>Pseudocrenilabrinae</taxon>
        <taxon>Haplochromini</taxon>
        <taxon>Pundamilia</taxon>
    </lineage>
</organism>
<accession>A0A3B4GW67</accession>
<protein>
    <submittedName>
        <fullName evidence="5">Putative neutrophil cytosol factor 1C</fullName>
    </submittedName>
</protein>
<evidence type="ECO:0000256" key="3">
    <source>
        <dbReference type="SAM" id="MobiDB-lite"/>
    </source>
</evidence>
<dbReference type="Ensembl" id="ENSPNYT00000027902.1">
    <property type="protein sequence ID" value="ENSPNYP00000027235.1"/>
    <property type="gene ID" value="ENSPNYG00000020514.1"/>
</dbReference>
<feature type="region of interest" description="Disordered" evidence="3">
    <location>
        <begin position="218"/>
        <end position="243"/>
    </location>
</feature>
<evidence type="ECO:0000313" key="5">
    <source>
        <dbReference type="Ensembl" id="ENSPNYP00000027235.1"/>
    </source>
</evidence>
<feature type="domain" description="SH3" evidence="4">
    <location>
        <begin position="80"/>
        <end position="142"/>
    </location>
</feature>
<dbReference type="InterPro" id="IPR001452">
    <property type="entry name" value="SH3_domain"/>
</dbReference>
<keyword evidence="1 2" id="KW-0728">SH3 domain</keyword>
<dbReference type="SUPFAM" id="SSF50044">
    <property type="entry name" value="SH3-domain"/>
    <property type="match status" value="2"/>
</dbReference>
<dbReference type="InterPro" id="IPR036028">
    <property type="entry name" value="SH3-like_dom_sf"/>
</dbReference>
<dbReference type="PANTHER" id="PTHR15706:SF10">
    <property type="entry name" value="NADPH OXIDASE ORGANIZER 1"/>
    <property type="match status" value="1"/>
</dbReference>
<dbReference type="GO" id="GO:0005737">
    <property type="term" value="C:cytoplasm"/>
    <property type="evidence" value="ECO:0007669"/>
    <property type="project" value="TreeGrafter"/>
</dbReference>
<dbReference type="GeneTree" id="ENSGT00940000158812"/>
<dbReference type="Gene3D" id="2.30.30.40">
    <property type="entry name" value="SH3 Domains"/>
    <property type="match status" value="2"/>
</dbReference>
<dbReference type="InterPro" id="IPR051228">
    <property type="entry name" value="NADPH_Oxidase/PX-Domain"/>
</dbReference>
<dbReference type="FunFam" id="2.30.30.40:FF:000233">
    <property type="entry name" value="NADPH oxidase organizer 1"/>
    <property type="match status" value="1"/>
</dbReference>
<name>A0A3B4GW67_9CICH</name>
<dbReference type="PANTHER" id="PTHR15706">
    <property type="entry name" value="SH3 MULTIPLE DOMAIN"/>
    <property type="match status" value="1"/>
</dbReference>
<sequence>TFDRFEIERMSQVKNTHTHKNHGDKRSKKSVRRMKFLESYLEKLLKCDQSVTRSIEVTRFFTPKDHDLALTRFGSITNPFVTQTYHCVAAYETKDTKNRPFKVAKDEKLDVLIKDPAGWWLVENEDKRLAWFPAPYLELSEGDDDDDEDELQLRGALYCAVRSYTSKKVDEISVPIGSVVEVLRKSDNGWWLIRYVGVVCFSPDPSLLDGVSFNSGSESSGSVKSKGSSNASVVPRVPPRPKTEEILTRCTTMTRKAALATKARLQIQPDAIHYKSDNKLYS</sequence>
<dbReference type="Gene3D" id="3.30.1520.10">
    <property type="entry name" value="Phox-like domain"/>
    <property type="match status" value="1"/>
</dbReference>
<dbReference type="GO" id="GO:0016176">
    <property type="term" value="F:superoxide-generating NADPH oxidase activator activity"/>
    <property type="evidence" value="ECO:0007669"/>
    <property type="project" value="TreeGrafter"/>
</dbReference>
<feature type="compositionally biased region" description="Low complexity" evidence="3">
    <location>
        <begin position="218"/>
        <end position="234"/>
    </location>
</feature>
<dbReference type="GO" id="GO:0042554">
    <property type="term" value="P:superoxide anion generation"/>
    <property type="evidence" value="ECO:0007669"/>
    <property type="project" value="TreeGrafter"/>
</dbReference>
<evidence type="ECO:0000259" key="4">
    <source>
        <dbReference type="PROSITE" id="PS50002"/>
    </source>
</evidence>